<feature type="domain" description="Nephrocystin 3-like N-terminal" evidence="3">
    <location>
        <begin position="348"/>
        <end position="508"/>
    </location>
</feature>
<dbReference type="AlphaFoldDB" id="A0A0C9V8Y3"/>
<protein>
    <recommendedName>
        <fullName evidence="3">Nephrocystin 3-like N-terminal domain-containing protein</fullName>
    </recommendedName>
</protein>
<proteinExistence type="predicted"/>
<dbReference type="OrthoDB" id="3248304at2759"/>
<evidence type="ECO:0000313" key="4">
    <source>
        <dbReference type="EMBL" id="KIJ62144.1"/>
    </source>
</evidence>
<gene>
    <name evidence="4" type="ORF">HYDPIDRAFT_169298</name>
</gene>
<keyword evidence="5" id="KW-1185">Reference proteome</keyword>
<sequence length="671" mass="74948">MYLLHPPKIGHCHFDDRFYVQINVGDRIMGTSTISRKSDSAHESSIIAFHVYAHRKIHHNAYLGTIQGSLALFLAHPGALYPLSNEQSENPQDTQFSFSVKRVAEAVERHQTIPRVDTEHTPNRETHPGPSCLPAELRGSCLTGSEVDMILSDAKALKPLLDKINNFLLIVEGFSEIHPYAKIASTLITTVYKIVAAQALLKRNFENLVNAITDAYYFLSEAKPLETIQSHQKIMSLLSLQTVECMYFIRDHMSKKACQKVWNHILINNIENKIQTYIGRFQQLKDSLQQHAAIHTAKSVLRLYDEVQGLGSAAQMSLDAMPYTGDVHYRNAASCKNLAPHLTEVVGEITEWVSGQTEKHIYFLSGPENSGKTVVASEVSRLFDKLQRLGSSYFIPEPHPTHPNYPQDPSNLFRTISLDIADQDPQFKHALAEAVKRRHIRSTSDVSTQFAEFILRPAQEMRAAGPVLVVIDGLDRCGNEASRKDILTMLARESSELPDNFRVLVTSRPDKDIVDAFTNRGQVLMKIIENLTLSDSDSGISFSPGKTPGKHLSESLTEPTAPPRAGSILEEHHTHYLDPEELWQSSSDTSPATNPSPSRRNHSAVHNSRIAGKLHCQTPTFRVGVMDTTNLYHHPIVHATTLVTAHIIIVLVCRTDCLEPPTGSRLQETPF</sequence>
<dbReference type="PANTHER" id="PTHR10039">
    <property type="entry name" value="AMELOGENIN"/>
    <property type="match status" value="1"/>
</dbReference>
<feature type="compositionally biased region" description="Polar residues" evidence="2">
    <location>
        <begin position="583"/>
        <end position="598"/>
    </location>
</feature>
<evidence type="ECO:0000256" key="2">
    <source>
        <dbReference type="SAM" id="MobiDB-lite"/>
    </source>
</evidence>
<dbReference type="PANTHER" id="PTHR10039:SF14">
    <property type="entry name" value="NACHT DOMAIN-CONTAINING PROTEIN"/>
    <property type="match status" value="1"/>
</dbReference>
<accession>A0A0C9V8Y3</accession>
<feature type="region of interest" description="Disordered" evidence="2">
    <location>
        <begin position="582"/>
        <end position="608"/>
    </location>
</feature>
<evidence type="ECO:0000259" key="3">
    <source>
        <dbReference type="Pfam" id="PF24883"/>
    </source>
</evidence>
<evidence type="ECO:0000313" key="5">
    <source>
        <dbReference type="Proteomes" id="UP000053820"/>
    </source>
</evidence>
<keyword evidence="1" id="KW-0677">Repeat</keyword>
<reference evidence="4 5" key="1">
    <citation type="submission" date="2014-04" db="EMBL/GenBank/DDBJ databases">
        <title>Evolutionary Origins and Diversification of the Mycorrhizal Mutualists.</title>
        <authorList>
            <consortium name="DOE Joint Genome Institute"/>
            <consortium name="Mycorrhizal Genomics Consortium"/>
            <person name="Kohler A."/>
            <person name="Kuo A."/>
            <person name="Nagy L.G."/>
            <person name="Floudas D."/>
            <person name="Copeland A."/>
            <person name="Barry K.W."/>
            <person name="Cichocki N."/>
            <person name="Veneault-Fourrey C."/>
            <person name="LaButti K."/>
            <person name="Lindquist E.A."/>
            <person name="Lipzen A."/>
            <person name="Lundell T."/>
            <person name="Morin E."/>
            <person name="Murat C."/>
            <person name="Riley R."/>
            <person name="Ohm R."/>
            <person name="Sun H."/>
            <person name="Tunlid A."/>
            <person name="Henrissat B."/>
            <person name="Grigoriev I.V."/>
            <person name="Hibbett D.S."/>
            <person name="Martin F."/>
        </authorList>
    </citation>
    <scope>NUCLEOTIDE SEQUENCE [LARGE SCALE GENOMIC DNA]</scope>
    <source>
        <strain evidence="4 5">MD-312</strain>
    </source>
</reference>
<dbReference type="Gene3D" id="3.40.50.300">
    <property type="entry name" value="P-loop containing nucleotide triphosphate hydrolases"/>
    <property type="match status" value="1"/>
</dbReference>
<dbReference type="InterPro" id="IPR027417">
    <property type="entry name" value="P-loop_NTPase"/>
</dbReference>
<dbReference type="InterPro" id="IPR056884">
    <property type="entry name" value="NPHP3-like_N"/>
</dbReference>
<name>A0A0C9V8Y3_9AGAM</name>
<dbReference type="EMBL" id="KN839857">
    <property type="protein sequence ID" value="KIJ62144.1"/>
    <property type="molecule type" value="Genomic_DNA"/>
</dbReference>
<evidence type="ECO:0000256" key="1">
    <source>
        <dbReference type="ARBA" id="ARBA00022737"/>
    </source>
</evidence>
<feature type="region of interest" description="Disordered" evidence="2">
    <location>
        <begin position="538"/>
        <end position="565"/>
    </location>
</feature>
<dbReference type="Pfam" id="PF24883">
    <property type="entry name" value="NPHP3_N"/>
    <property type="match status" value="1"/>
</dbReference>
<dbReference type="SUPFAM" id="SSF52540">
    <property type="entry name" value="P-loop containing nucleoside triphosphate hydrolases"/>
    <property type="match status" value="1"/>
</dbReference>
<dbReference type="Proteomes" id="UP000053820">
    <property type="component" value="Unassembled WGS sequence"/>
</dbReference>
<dbReference type="HOGENOM" id="CLU_017592_0_0_1"/>
<organism evidence="4 5">
    <name type="scientific">Hydnomerulius pinastri MD-312</name>
    <dbReference type="NCBI Taxonomy" id="994086"/>
    <lineage>
        <taxon>Eukaryota</taxon>
        <taxon>Fungi</taxon>
        <taxon>Dikarya</taxon>
        <taxon>Basidiomycota</taxon>
        <taxon>Agaricomycotina</taxon>
        <taxon>Agaricomycetes</taxon>
        <taxon>Agaricomycetidae</taxon>
        <taxon>Boletales</taxon>
        <taxon>Boletales incertae sedis</taxon>
        <taxon>Leucogyrophana</taxon>
    </lineage>
</organism>